<dbReference type="EMBL" id="MN739450">
    <property type="protein sequence ID" value="QHT05156.1"/>
    <property type="molecule type" value="Genomic_DNA"/>
</dbReference>
<sequence>METWIYVVIIIGVVLVAGLVCVVLWRTGTFNKAQSNSSIPAAGSSIGNNYNPCVANVTVTLDSEITDLPEATQPGVSFNSNSSTLMMAYNPNGKAASSIIEQYLEGTATQIALNVPGLILQPRSIAALGPFLAAYAVTQSTDGTLNYSTGSTKGSALTDYGTYVIVDSFPPNGARTLNNLLPAMSNETPELLTEFDGYLYIAWFDRGTTNTTVRSYTLGTNGLPSLPQEEFVLQSTRPYAWNVRGKTMVISANNVILTYQQDKTTKKWSVLNLSLPIFATSVQLSYDQYYLAANSGTGSVSLYSRTDLSSTFTFLNSVTDETIGNSMTFISNQPGLLISCGSGSPKYLSCTVGAQLTTWSGDTAAAPANFVGGGVLQTISGTIYDSFYIMTNSTNTVRHYVECH</sequence>
<evidence type="ECO:0000313" key="2">
    <source>
        <dbReference type="EMBL" id="QHT05156.1"/>
    </source>
</evidence>
<protein>
    <submittedName>
        <fullName evidence="2">Uncharacterized protein</fullName>
    </submittedName>
</protein>
<reference evidence="2" key="1">
    <citation type="journal article" date="2020" name="Nature">
        <title>Giant virus diversity and host interactions through global metagenomics.</title>
        <authorList>
            <person name="Schulz F."/>
            <person name="Roux S."/>
            <person name="Paez-Espino D."/>
            <person name="Jungbluth S."/>
            <person name="Walsh D.A."/>
            <person name="Denef V.J."/>
            <person name="McMahon K.D."/>
            <person name="Konstantinidis K.T."/>
            <person name="Eloe-Fadrosh E.A."/>
            <person name="Kyrpides N.C."/>
            <person name="Woyke T."/>
        </authorList>
    </citation>
    <scope>NUCLEOTIDE SEQUENCE</scope>
    <source>
        <strain evidence="2">GVMAG-M-3300021354-14</strain>
    </source>
</reference>
<dbReference type="AlphaFoldDB" id="A0A6C0CK47"/>
<organism evidence="2">
    <name type="scientific">viral metagenome</name>
    <dbReference type="NCBI Taxonomy" id="1070528"/>
    <lineage>
        <taxon>unclassified sequences</taxon>
        <taxon>metagenomes</taxon>
        <taxon>organismal metagenomes</taxon>
    </lineage>
</organism>
<proteinExistence type="predicted"/>
<feature type="transmembrane region" description="Helical" evidence="1">
    <location>
        <begin position="6"/>
        <end position="25"/>
    </location>
</feature>
<keyword evidence="1" id="KW-1133">Transmembrane helix</keyword>
<evidence type="ECO:0000256" key="1">
    <source>
        <dbReference type="SAM" id="Phobius"/>
    </source>
</evidence>
<dbReference type="SUPFAM" id="SSF50978">
    <property type="entry name" value="WD40 repeat-like"/>
    <property type="match status" value="1"/>
</dbReference>
<keyword evidence="1" id="KW-0472">Membrane</keyword>
<accession>A0A6C0CK47</accession>
<keyword evidence="1" id="KW-0812">Transmembrane</keyword>
<name>A0A6C0CK47_9ZZZZ</name>
<dbReference type="InterPro" id="IPR036322">
    <property type="entry name" value="WD40_repeat_dom_sf"/>
</dbReference>